<keyword evidence="1" id="KW-1133">Transmembrane helix</keyword>
<comment type="caution">
    <text evidence="2">The sequence shown here is derived from an EMBL/GenBank/DDBJ whole genome shotgun (WGS) entry which is preliminary data.</text>
</comment>
<dbReference type="EMBL" id="MFLA01000016">
    <property type="protein sequence ID" value="OGG59786.1"/>
    <property type="molecule type" value="Genomic_DNA"/>
</dbReference>
<gene>
    <name evidence="2" type="ORF">A2765_04330</name>
</gene>
<organism evidence="2 3">
    <name type="scientific">Candidatus Kaiserbacteria bacterium RIFCSPHIGHO2_01_FULL_56_24</name>
    <dbReference type="NCBI Taxonomy" id="1798487"/>
    <lineage>
        <taxon>Bacteria</taxon>
        <taxon>Candidatus Kaiseribacteriota</taxon>
    </lineage>
</organism>
<protein>
    <submittedName>
        <fullName evidence="2">Uncharacterized protein</fullName>
    </submittedName>
</protein>
<sequence length="75" mass="7909">MKYSSMMHATMIVAGILGGIALVGAWVAGENGTFLGFSSGLLYTNALNVQIVAISAGICTLVRRQMEKENPSSFL</sequence>
<evidence type="ECO:0000313" key="2">
    <source>
        <dbReference type="EMBL" id="OGG59786.1"/>
    </source>
</evidence>
<evidence type="ECO:0000256" key="1">
    <source>
        <dbReference type="SAM" id="Phobius"/>
    </source>
</evidence>
<feature type="transmembrane region" description="Helical" evidence="1">
    <location>
        <begin position="41"/>
        <end position="62"/>
    </location>
</feature>
<accession>A0A1F6DEJ0</accession>
<feature type="transmembrane region" description="Helical" evidence="1">
    <location>
        <begin position="12"/>
        <end position="29"/>
    </location>
</feature>
<keyword evidence="1" id="KW-0472">Membrane</keyword>
<keyword evidence="1" id="KW-0812">Transmembrane</keyword>
<reference evidence="2 3" key="1">
    <citation type="journal article" date="2016" name="Nat. Commun.">
        <title>Thousands of microbial genomes shed light on interconnected biogeochemical processes in an aquifer system.</title>
        <authorList>
            <person name="Anantharaman K."/>
            <person name="Brown C.T."/>
            <person name="Hug L.A."/>
            <person name="Sharon I."/>
            <person name="Castelle C.J."/>
            <person name="Probst A.J."/>
            <person name="Thomas B.C."/>
            <person name="Singh A."/>
            <person name="Wilkins M.J."/>
            <person name="Karaoz U."/>
            <person name="Brodie E.L."/>
            <person name="Williams K.H."/>
            <person name="Hubbard S.S."/>
            <person name="Banfield J.F."/>
        </authorList>
    </citation>
    <scope>NUCLEOTIDE SEQUENCE [LARGE SCALE GENOMIC DNA]</scope>
</reference>
<dbReference type="Proteomes" id="UP000176377">
    <property type="component" value="Unassembled WGS sequence"/>
</dbReference>
<evidence type="ECO:0000313" key="3">
    <source>
        <dbReference type="Proteomes" id="UP000176377"/>
    </source>
</evidence>
<dbReference type="AlphaFoldDB" id="A0A1F6DEJ0"/>
<name>A0A1F6DEJ0_9BACT</name>
<proteinExistence type="predicted"/>